<dbReference type="GO" id="GO:0006913">
    <property type="term" value="P:nucleocytoplasmic transport"/>
    <property type="evidence" value="ECO:0007669"/>
    <property type="project" value="TreeGrafter"/>
</dbReference>
<dbReference type="InterPro" id="IPR001611">
    <property type="entry name" value="Leu-rich_rpt"/>
</dbReference>
<keyword evidence="2" id="KW-0433">Leucine-rich repeat</keyword>
<dbReference type="GO" id="GO:0005634">
    <property type="term" value="C:nucleus"/>
    <property type="evidence" value="ECO:0007669"/>
    <property type="project" value="TreeGrafter"/>
</dbReference>
<evidence type="ECO:0000256" key="1">
    <source>
        <dbReference type="ARBA" id="ARBA00022468"/>
    </source>
</evidence>
<evidence type="ECO:0000313" key="6">
    <source>
        <dbReference type="Proteomes" id="UP000827549"/>
    </source>
</evidence>
<evidence type="ECO:0000313" key="5">
    <source>
        <dbReference type="EMBL" id="WOO82722.1"/>
    </source>
</evidence>
<feature type="compositionally biased region" description="Low complexity" evidence="4">
    <location>
        <begin position="262"/>
        <end position="281"/>
    </location>
</feature>
<dbReference type="InterPro" id="IPR032675">
    <property type="entry name" value="LRR_dom_sf"/>
</dbReference>
<evidence type="ECO:0000256" key="2">
    <source>
        <dbReference type="ARBA" id="ARBA00022614"/>
    </source>
</evidence>
<reference evidence="5" key="1">
    <citation type="submission" date="2023-10" db="EMBL/GenBank/DDBJ databases">
        <authorList>
            <person name="Noh H."/>
        </authorList>
    </citation>
    <scope>NUCLEOTIDE SEQUENCE</scope>
    <source>
        <strain evidence="5">DUCC4014</strain>
    </source>
</reference>
<dbReference type="RefSeq" id="XP_062628754.1">
    <property type="nucleotide sequence ID" value="XM_062772770.1"/>
</dbReference>
<accession>A0AAF1BJG6</accession>
<dbReference type="PANTHER" id="PTHR24113">
    <property type="entry name" value="RAN GTPASE-ACTIVATING PROTEIN 1"/>
    <property type="match status" value="1"/>
</dbReference>
<dbReference type="GeneID" id="87809431"/>
<dbReference type="GO" id="GO:0048471">
    <property type="term" value="C:perinuclear region of cytoplasm"/>
    <property type="evidence" value="ECO:0007669"/>
    <property type="project" value="TreeGrafter"/>
</dbReference>
<protein>
    <submittedName>
        <fullName evidence="5">Ribonuclease inhibitor</fullName>
    </submittedName>
</protein>
<gene>
    <name evidence="5" type="primary">RNH1</name>
    <name evidence="5" type="ORF">LOC62_04G006205</name>
</gene>
<dbReference type="Gene3D" id="3.80.10.10">
    <property type="entry name" value="Ribonuclease Inhibitor"/>
    <property type="match status" value="1"/>
</dbReference>
<evidence type="ECO:0000256" key="4">
    <source>
        <dbReference type="SAM" id="MobiDB-lite"/>
    </source>
</evidence>
<keyword evidence="1" id="KW-0343">GTPase activation</keyword>
<name>A0AAF1BJG6_9TREE</name>
<dbReference type="InterPro" id="IPR027038">
    <property type="entry name" value="RanGap"/>
</dbReference>
<feature type="region of interest" description="Disordered" evidence="4">
    <location>
        <begin position="262"/>
        <end position="286"/>
    </location>
</feature>
<dbReference type="AlphaFoldDB" id="A0AAF1BJG6"/>
<dbReference type="GO" id="GO:0005096">
    <property type="term" value="F:GTPase activator activity"/>
    <property type="evidence" value="ECO:0007669"/>
    <property type="project" value="UniProtKB-KW"/>
</dbReference>
<dbReference type="Pfam" id="PF13516">
    <property type="entry name" value="LRR_6"/>
    <property type="match status" value="1"/>
</dbReference>
<proteinExistence type="predicted"/>
<dbReference type="SUPFAM" id="SSF52047">
    <property type="entry name" value="RNI-like"/>
    <property type="match status" value="1"/>
</dbReference>
<sequence length="448" mass="49188">MSLPTQDNNPTILSFVGRNLVGVAGANRILQQVTLEKEHLEAPLNALGNAGAVALVRGLEAKRLLFSNDVPTKQWGLVQINVADNDIGDEGLLTAIKYASEDHKLRMMYVQSNKITLGGGVDEFVEHLDRSHLNVLVLANNVLLSTAAVKLFETLNAPHLHNLCLASCRLVPSCAPAIAEFLLSPRAKNLRELQLQENYLGREGMKMIIDAIARGNFTLEKVSLYENNRDEPEEVEGGDEVPVPQPVPFVAQPIQQTALAVPPQGDAGAAPANANANAPTDEPAPRRRESYVLNTFSEHETFDPLLRRLQGLLYRNNNLADRVREAAARSIVPARVIIHGRTPTVSEAATMRNPVGSPEPFPLLSLPPEVRLLVARYASLDAAALSHSQWARIVKHASDRSTIADTARLISEAQWTAKLKTRSRTGCALDVWCTRLECNKWELDRPVR</sequence>
<dbReference type="GO" id="GO:0031267">
    <property type="term" value="F:small GTPase binding"/>
    <property type="evidence" value="ECO:0007669"/>
    <property type="project" value="TreeGrafter"/>
</dbReference>
<dbReference type="GO" id="GO:0005829">
    <property type="term" value="C:cytosol"/>
    <property type="evidence" value="ECO:0007669"/>
    <property type="project" value="TreeGrafter"/>
</dbReference>
<dbReference type="PANTHER" id="PTHR24113:SF12">
    <property type="entry name" value="RAN GTPASE-ACTIVATING PROTEIN 1"/>
    <property type="match status" value="1"/>
</dbReference>
<dbReference type="EMBL" id="CP086717">
    <property type="protein sequence ID" value="WOO82722.1"/>
    <property type="molecule type" value="Genomic_DNA"/>
</dbReference>
<keyword evidence="3" id="KW-0677">Repeat</keyword>
<keyword evidence="6" id="KW-1185">Reference proteome</keyword>
<dbReference type="Proteomes" id="UP000827549">
    <property type="component" value="Chromosome 4"/>
</dbReference>
<organism evidence="5 6">
    <name type="scientific">Vanrija pseudolonga</name>
    <dbReference type="NCBI Taxonomy" id="143232"/>
    <lineage>
        <taxon>Eukaryota</taxon>
        <taxon>Fungi</taxon>
        <taxon>Dikarya</taxon>
        <taxon>Basidiomycota</taxon>
        <taxon>Agaricomycotina</taxon>
        <taxon>Tremellomycetes</taxon>
        <taxon>Trichosporonales</taxon>
        <taxon>Trichosporonaceae</taxon>
        <taxon>Vanrija</taxon>
    </lineage>
</organism>
<evidence type="ECO:0000256" key="3">
    <source>
        <dbReference type="ARBA" id="ARBA00022737"/>
    </source>
</evidence>